<dbReference type="AlphaFoldDB" id="A0A0C9U308"/>
<evidence type="ECO:0000313" key="2">
    <source>
        <dbReference type="EMBL" id="KIJ28589.1"/>
    </source>
</evidence>
<gene>
    <name evidence="2" type="ORF">M422DRAFT_270092</name>
</gene>
<proteinExistence type="predicted"/>
<dbReference type="HOGENOM" id="CLU_1611834_0_0_1"/>
<evidence type="ECO:0000313" key="3">
    <source>
        <dbReference type="Proteomes" id="UP000054279"/>
    </source>
</evidence>
<dbReference type="Proteomes" id="UP000054279">
    <property type="component" value="Unassembled WGS sequence"/>
</dbReference>
<protein>
    <submittedName>
        <fullName evidence="2">Uncharacterized protein</fullName>
    </submittedName>
</protein>
<reference evidence="2 3" key="1">
    <citation type="submission" date="2014-06" db="EMBL/GenBank/DDBJ databases">
        <title>Evolutionary Origins and Diversification of the Mycorrhizal Mutualists.</title>
        <authorList>
            <consortium name="DOE Joint Genome Institute"/>
            <consortium name="Mycorrhizal Genomics Consortium"/>
            <person name="Kohler A."/>
            <person name="Kuo A."/>
            <person name="Nagy L.G."/>
            <person name="Floudas D."/>
            <person name="Copeland A."/>
            <person name="Barry K.W."/>
            <person name="Cichocki N."/>
            <person name="Veneault-Fourrey C."/>
            <person name="LaButti K."/>
            <person name="Lindquist E.A."/>
            <person name="Lipzen A."/>
            <person name="Lundell T."/>
            <person name="Morin E."/>
            <person name="Murat C."/>
            <person name="Riley R."/>
            <person name="Ohm R."/>
            <person name="Sun H."/>
            <person name="Tunlid A."/>
            <person name="Henrissat B."/>
            <person name="Grigoriev I.V."/>
            <person name="Hibbett D.S."/>
            <person name="Martin F."/>
        </authorList>
    </citation>
    <scope>NUCLEOTIDE SEQUENCE [LARGE SCALE GENOMIC DNA]</scope>
    <source>
        <strain evidence="2 3">SS14</strain>
    </source>
</reference>
<organism evidence="2 3">
    <name type="scientific">Sphaerobolus stellatus (strain SS14)</name>
    <dbReference type="NCBI Taxonomy" id="990650"/>
    <lineage>
        <taxon>Eukaryota</taxon>
        <taxon>Fungi</taxon>
        <taxon>Dikarya</taxon>
        <taxon>Basidiomycota</taxon>
        <taxon>Agaricomycotina</taxon>
        <taxon>Agaricomycetes</taxon>
        <taxon>Phallomycetidae</taxon>
        <taxon>Geastrales</taxon>
        <taxon>Sphaerobolaceae</taxon>
        <taxon>Sphaerobolus</taxon>
    </lineage>
</organism>
<dbReference type="EMBL" id="KN837302">
    <property type="protein sequence ID" value="KIJ28589.1"/>
    <property type="molecule type" value="Genomic_DNA"/>
</dbReference>
<sequence length="165" mass="18505">MHDSPNQCPDISCMYTLKQLKEGVYLKLYYLEYEGLDAVKTMAGQALNEGLQPIIDPIMGRSTWIAASAKRDTNSFKQDDDLTWDKFVGAVPRMLLAMQHARWPPEHISLMAKFWGNILSHNLRLSMSPLMRGLYCSTKHSSVEIGTMQSRPEKPGTSPPSATSS</sequence>
<name>A0A0C9U308_SPHS4</name>
<feature type="region of interest" description="Disordered" evidence="1">
    <location>
        <begin position="145"/>
        <end position="165"/>
    </location>
</feature>
<evidence type="ECO:0000256" key="1">
    <source>
        <dbReference type="SAM" id="MobiDB-lite"/>
    </source>
</evidence>
<dbReference type="OrthoDB" id="2688210at2759"/>
<accession>A0A0C9U308</accession>
<keyword evidence="3" id="KW-1185">Reference proteome</keyword>